<dbReference type="GO" id="GO:0030686">
    <property type="term" value="C:90S preribosome"/>
    <property type="evidence" value="ECO:0007669"/>
    <property type="project" value="TreeGrafter"/>
</dbReference>
<dbReference type="EMBL" id="JAPZBS010000002">
    <property type="protein sequence ID" value="KAJ5380682.1"/>
    <property type="molecule type" value="Genomic_DNA"/>
</dbReference>
<dbReference type="RefSeq" id="XP_056558253.1">
    <property type="nucleotide sequence ID" value="XM_056696041.1"/>
</dbReference>
<protein>
    <recommendedName>
        <fullName evidence="3">Bud22 domain-containing protein</fullName>
    </recommendedName>
</protein>
<evidence type="ECO:0000256" key="1">
    <source>
        <dbReference type="ARBA" id="ARBA00023054"/>
    </source>
</evidence>
<accession>A0A9W9VG31</accession>
<dbReference type="GO" id="GO:0030490">
    <property type="term" value="P:maturation of SSU-rRNA"/>
    <property type="evidence" value="ECO:0007669"/>
    <property type="project" value="TreeGrafter"/>
</dbReference>
<feature type="compositionally biased region" description="Basic and acidic residues" evidence="2">
    <location>
        <begin position="164"/>
        <end position="186"/>
    </location>
</feature>
<dbReference type="Pfam" id="PF09073">
    <property type="entry name" value="BUD22"/>
    <property type="match status" value="1"/>
</dbReference>
<reference evidence="4" key="2">
    <citation type="journal article" date="2023" name="IMA Fungus">
        <title>Comparative genomic study of the Penicillium genus elucidates a diverse pangenome and 15 lateral gene transfer events.</title>
        <authorList>
            <person name="Petersen C."/>
            <person name="Sorensen T."/>
            <person name="Nielsen M.R."/>
            <person name="Sondergaard T.E."/>
            <person name="Sorensen J.L."/>
            <person name="Fitzpatrick D.A."/>
            <person name="Frisvad J.C."/>
            <person name="Nielsen K.L."/>
        </authorList>
    </citation>
    <scope>NUCLEOTIDE SEQUENCE</scope>
    <source>
        <strain evidence="4">IBT 29864</strain>
    </source>
</reference>
<gene>
    <name evidence="4" type="ORF">N7496_003110</name>
</gene>
<dbReference type="InterPro" id="IPR015158">
    <property type="entry name" value="Bud22_dom"/>
</dbReference>
<organism evidence="4 5">
    <name type="scientific">Penicillium cataractarum</name>
    <dbReference type="NCBI Taxonomy" id="2100454"/>
    <lineage>
        <taxon>Eukaryota</taxon>
        <taxon>Fungi</taxon>
        <taxon>Dikarya</taxon>
        <taxon>Ascomycota</taxon>
        <taxon>Pezizomycotina</taxon>
        <taxon>Eurotiomycetes</taxon>
        <taxon>Eurotiomycetidae</taxon>
        <taxon>Eurotiales</taxon>
        <taxon>Aspergillaceae</taxon>
        <taxon>Penicillium</taxon>
    </lineage>
</organism>
<evidence type="ECO:0000259" key="3">
    <source>
        <dbReference type="Pfam" id="PF09073"/>
    </source>
</evidence>
<sequence>MPKRKLSEFNGPSRLDTRKLSIKAVRLTTKFEQGVQILAKGLKTARGFERQKLSRREKTAKSEGNAATLARLAEEVDALKAIDYPITAERYLFKQLVKTKRIAESPTFKEFQEAKNVSTEGPKSAAESNVHGRLFKSTPVKNVMPEIMNGIRKLLGVEDAPAGKSDKTSAKKDAPKKEKPAAKQDDISGSEEEEVQPKKSTKPSTDSDEEVESADGRDLIASGDEEFDSEDLAQFDARLAPGSDSEDESGSDDDIENAHKQDLADDISDSISRSPSPDFSAEDSPPSKKVKAAKGSKEPAQSTTFLPSLMMGGYWSGSEEEATDDEAAAGPPKRKNRMGQQARRALWEKKYGARANHVQEEQRKQKRSRDSGWDTRKGATGGDRGGRGGDRGGRGGFGAGRPQNRYDDRSGAGQSYANNPRNPPKDTGPLHPSWEAKRKLKEQASTATFQGKKVVFD</sequence>
<comment type="caution">
    <text evidence="4">The sequence shown here is derived from an EMBL/GenBank/DDBJ whole genome shotgun (WGS) entry which is preliminary data.</text>
</comment>
<feature type="compositionally biased region" description="Basic and acidic residues" evidence="2">
    <location>
        <begin position="345"/>
        <end position="377"/>
    </location>
</feature>
<dbReference type="InterPro" id="IPR037393">
    <property type="entry name" value="Bud22/SRFB1"/>
</dbReference>
<dbReference type="GeneID" id="81435218"/>
<feature type="compositionally biased region" description="Low complexity" evidence="2">
    <location>
        <begin position="269"/>
        <end position="279"/>
    </location>
</feature>
<dbReference type="Proteomes" id="UP001147782">
    <property type="component" value="Unassembled WGS sequence"/>
</dbReference>
<feature type="domain" description="Bud22" evidence="3">
    <location>
        <begin position="32"/>
        <end position="457"/>
    </location>
</feature>
<feature type="compositionally biased region" description="Acidic residues" evidence="2">
    <location>
        <begin position="244"/>
        <end position="255"/>
    </location>
</feature>
<feature type="region of interest" description="Disordered" evidence="2">
    <location>
        <begin position="158"/>
        <end position="457"/>
    </location>
</feature>
<name>A0A9W9VG31_9EURO</name>
<dbReference type="OrthoDB" id="3364872at2759"/>
<dbReference type="GO" id="GO:0005634">
    <property type="term" value="C:nucleus"/>
    <property type="evidence" value="ECO:0007669"/>
    <property type="project" value="TreeGrafter"/>
</dbReference>
<evidence type="ECO:0000256" key="2">
    <source>
        <dbReference type="SAM" id="MobiDB-lite"/>
    </source>
</evidence>
<dbReference type="PANTHER" id="PTHR23325">
    <property type="entry name" value="SERUM RESPONSE FACTOR-BINDING"/>
    <property type="match status" value="1"/>
</dbReference>
<reference evidence="4" key="1">
    <citation type="submission" date="2022-11" db="EMBL/GenBank/DDBJ databases">
        <authorList>
            <person name="Petersen C."/>
        </authorList>
    </citation>
    <scope>NUCLEOTIDE SEQUENCE</scope>
    <source>
        <strain evidence="4">IBT 29864</strain>
    </source>
</reference>
<evidence type="ECO:0000313" key="4">
    <source>
        <dbReference type="EMBL" id="KAJ5380682.1"/>
    </source>
</evidence>
<keyword evidence="5" id="KW-1185">Reference proteome</keyword>
<keyword evidence="1" id="KW-0175">Coiled coil</keyword>
<proteinExistence type="predicted"/>
<evidence type="ECO:0000313" key="5">
    <source>
        <dbReference type="Proteomes" id="UP001147782"/>
    </source>
</evidence>
<feature type="compositionally biased region" description="Basic and acidic residues" evidence="2">
    <location>
        <begin position="384"/>
        <end position="393"/>
    </location>
</feature>
<feature type="compositionally biased region" description="Acidic residues" evidence="2">
    <location>
        <begin position="318"/>
        <end position="327"/>
    </location>
</feature>
<dbReference type="AlphaFoldDB" id="A0A9W9VG31"/>
<feature type="region of interest" description="Disordered" evidence="2">
    <location>
        <begin position="111"/>
        <end position="132"/>
    </location>
</feature>
<feature type="compositionally biased region" description="Acidic residues" evidence="2">
    <location>
        <begin position="223"/>
        <end position="233"/>
    </location>
</feature>
<dbReference type="PANTHER" id="PTHR23325:SF1">
    <property type="entry name" value="SERUM RESPONSE FACTOR-BINDING PROTEIN 1"/>
    <property type="match status" value="1"/>
</dbReference>